<dbReference type="GO" id="GO:0043531">
    <property type="term" value="F:ADP binding"/>
    <property type="evidence" value="ECO:0007669"/>
    <property type="project" value="InterPro"/>
</dbReference>
<protein>
    <recommendedName>
        <fullName evidence="4">RPW8 domain-containing protein</fullName>
    </recommendedName>
</protein>
<dbReference type="EMBL" id="JAATIP010000064">
    <property type="protein sequence ID" value="KAF4380748.1"/>
    <property type="molecule type" value="Genomic_DNA"/>
</dbReference>
<dbReference type="InterPro" id="IPR008808">
    <property type="entry name" value="Powdery_mildew-R_dom"/>
</dbReference>
<comment type="similarity">
    <text evidence="1">Belongs to the disease resistance NB-LRR family.</text>
</comment>
<dbReference type="Pfam" id="PF00931">
    <property type="entry name" value="NB-ARC"/>
    <property type="match status" value="1"/>
</dbReference>
<dbReference type="InterPro" id="IPR042197">
    <property type="entry name" value="Apaf_helical"/>
</dbReference>
<feature type="domain" description="RPW8" evidence="4">
    <location>
        <begin position="1"/>
        <end position="152"/>
    </location>
</feature>
<dbReference type="GO" id="GO:0006952">
    <property type="term" value="P:defense response"/>
    <property type="evidence" value="ECO:0007669"/>
    <property type="project" value="UniProtKB-KW"/>
</dbReference>
<dbReference type="Pfam" id="PF05659">
    <property type="entry name" value="RPW8"/>
    <property type="match status" value="1"/>
</dbReference>
<dbReference type="Gene3D" id="3.40.50.300">
    <property type="entry name" value="P-loop containing nucleotide triphosphate hydrolases"/>
    <property type="match status" value="1"/>
</dbReference>
<dbReference type="InterPro" id="IPR027417">
    <property type="entry name" value="P-loop_NTPase"/>
</dbReference>
<dbReference type="AlphaFoldDB" id="A0A7J6GD43"/>
<accession>A0A7J6GD43</accession>
<proteinExistence type="inferred from homology"/>
<dbReference type="PANTHER" id="PTHR36766">
    <property type="entry name" value="PLANT BROAD-SPECTRUM MILDEW RESISTANCE PROTEIN RPW8"/>
    <property type="match status" value="1"/>
</dbReference>
<dbReference type="PRINTS" id="PR00364">
    <property type="entry name" value="DISEASERSIST"/>
</dbReference>
<dbReference type="Proteomes" id="UP000525078">
    <property type="component" value="Unassembled WGS sequence"/>
</dbReference>
<dbReference type="PANTHER" id="PTHR36766:SF3">
    <property type="entry name" value="RPW8 DOMAIN-CONTAINING PROTEIN"/>
    <property type="match status" value="1"/>
</dbReference>
<dbReference type="SUPFAM" id="SSF52540">
    <property type="entry name" value="P-loop containing nucleoside triphosphate hydrolases"/>
    <property type="match status" value="1"/>
</dbReference>
<keyword evidence="3" id="KW-0611">Plant defense</keyword>
<dbReference type="Gene3D" id="3.80.10.10">
    <property type="entry name" value="Ribonuclease Inhibitor"/>
    <property type="match status" value="1"/>
</dbReference>
<gene>
    <name evidence="5" type="ORF">F8388_017102</name>
</gene>
<dbReference type="Gene3D" id="1.10.8.430">
    <property type="entry name" value="Helical domain of apoptotic protease-activating factors"/>
    <property type="match status" value="1"/>
</dbReference>
<dbReference type="InterPro" id="IPR032675">
    <property type="entry name" value="LRR_dom_sf"/>
</dbReference>
<evidence type="ECO:0000256" key="2">
    <source>
        <dbReference type="ARBA" id="ARBA00022737"/>
    </source>
</evidence>
<keyword evidence="2" id="KW-0677">Repeat</keyword>
<evidence type="ECO:0000256" key="1">
    <source>
        <dbReference type="ARBA" id="ARBA00008894"/>
    </source>
</evidence>
<dbReference type="Gene3D" id="1.10.10.10">
    <property type="entry name" value="Winged helix-like DNA-binding domain superfamily/Winged helix DNA-binding domain"/>
    <property type="match status" value="1"/>
</dbReference>
<evidence type="ECO:0000256" key="3">
    <source>
        <dbReference type="ARBA" id="ARBA00022821"/>
    </source>
</evidence>
<dbReference type="SUPFAM" id="SSF52058">
    <property type="entry name" value="L domain-like"/>
    <property type="match status" value="1"/>
</dbReference>
<sequence>MADLFLGAAIGPPFQILFDCLVKVPIEKAVMFKGMIIKIKQKVQAMNPLINQIVESNMALDRQKSEMEEFVLKMVKGKELVEKCDKYSNWKYMWKRHGYTTKLQDLDESLDRLLRILPLMIARTTNETHILVKEIHASTVGGTSQGNLRQIEVKGSCNVPEPPDFTVGLSDSLEVLKMKLLRVDDVMTEPILVTAPPGCGKTTLIKKLCNDDQIKEKFKTNILFVTVAKNPNLGLIVQELYQHKGYSVSNFKDNKDSELKLEELLREIGKEPVLLVLDDVWSGSESLVEKFVFQIPDYKILVTSRYPFPRFKHQYEMKQLSDEDAKAIFLHYATFEDENAAIPNDLLKKAVDYCKRVPIALKLIGSSLRGQDPRFWHRQLKKWSTDDSSILSSESDLLSCLQTILDVLDEKHAILKECFMDIGLFPELRRIPATALIDIFAELYGVTEDDAITNLYELRDRNLANIVVTRKDADEIDDYYSEHFVTQHGMLRELALHQSKQDPLEKRKRMIVEIAGENLPQWWKKQIDQPFNAHLVAFSTDESFTSNWCDIKVPEAKVLVLNFQTKTHALPEFVKHMSKLKVLIITNYSFLPAQLTNFEILDTLTNLTRIRLERISIPSLKETHIVLKKLQKLSLFMCEIGQAFSCIKISEVFPNLEEINFDYCNDLETLSDGFCDLIKLKKLSITHCHDLSSLPDDMGNLVNLQVLRLRSCIELEKLPDSICTLSKLTFLDISDCISIRNLPENIGQLRGLRNLNMKNCWRLVELPSSVLDFQQLKDVVCDEVLKQVWEFYLPADANIELRLAKDDVNLYWLDS</sequence>
<name>A0A7J6GD43_CANSA</name>
<organism evidence="5 6">
    <name type="scientific">Cannabis sativa</name>
    <name type="common">Hemp</name>
    <name type="synonym">Marijuana</name>
    <dbReference type="NCBI Taxonomy" id="3483"/>
    <lineage>
        <taxon>Eukaryota</taxon>
        <taxon>Viridiplantae</taxon>
        <taxon>Streptophyta</taxon>
        <taxon>Embryophyta</taxon>
        <taxon>Tracheophyta</taxon>
        <taxon>Spermatophyta</taxon>
        <taxon>Magnoliopsida</taxon>
        <taxon>eudicotyledons</taxon>
        <taxon>Gunneridae</taxon>
        <taxon>Pentapetalae</taxon>
        <taxon>rosids</taxon>
        <taxon>fabids</taxon>
        <taxon>Rosales</taxon>
        <taxon>Cannabaceae</taxon>
        <taxon>Cannabis</taxon>
    </lineage>
</organism>
<comment type="caution">
    <text evidence="5">The sequence shown here is derived from an EMBL/GenBank/DDBJ whole genome shotgun (WGS) entry which is preliminary data.</text>
</comment>
<evidence type="ECO:0000259" key="4">
    <source>
        <dbReference type="PROSITE" id="PS51153"/>
    </source>
</evidence>
<evidence type="ECO:0000313" key="5">
    <source>
        <dbReference type="EMBL" id="KAF4380748.1"/>
    </source>
</evidence>
<evidence type="ECO:0000313" key="6">
    <source>
        <dbReference type="Proteomes" id="UP000525078"/>
    </source>
</evidence>
<dbReference type="PROSITE" id="PS51153">
    <property type="entry name" value="RPW8"/>
    <property type="match status" value="1"/>
</dbReference>
<dbReference type="InterPro" id="IPR036388">
    <property type="entry name" value="WH-like_DNA-bd_sf"/>
</dbReference>
<dbReference type="InterPro" id="IPR002182">
    <property type="entry name" value="NB-ARC"/>
</dbReference>
<reference evidence="5 6" key="1">
    <citation type="journal article" date="2020" name="bioRxiv">
        <title>Sequence and annotation of 42 cannabis genomes reveals extensive copy number variation in cannabinoid synthesis and pathogen resistance genes.</title>
        <authorList>
            <person name="Mckernan K.J."/>
            <person name="Helbert Y."/>
            <person name="Kane L.T."/>
            <person name="Ebling H."/>
            <person name="Zhang L."/>
            <person name="Liu B."/>
            <person name="Eaton Z."/>
            <person name="Mclaughlin S."/>
            <person name="Kingan S."/>
            <person name="Baybayan P."/>
            <person name="Concepcion G."/>
            <person name="Jordan M."/>
            <person name="Riva A."/>
            <person name="Barbazuk W."/>
            <person name="Harkins T."/>
        </authorList>
    </citation>
    <scope>NUCLEOTIDE SEQUENCE [LARGE SCALE GENOMIC DNA]</scope>
    <source>
        <strain evidence="6">cv. Jamaican Lion 4</strain>
        <tissue evidence="5">Leaf</tissue>
    </source>
</reference>